<name>A0ABQ7N3U1_BRACM</name>
<sequence>MKWDYRRMKLTNEKLRGNKTSLLDHYYTSWKGVCWGFHGRENEMIEDSKYIGKENRERFLILTSFSRRVSNVLSIPSDPLIPCEWFFRPPGSGFLFVNPSSLKNTTPQKLLKLLKPVVE</sequence>
<evidence type="ECO:0000313" key="1">
    <source>
        <dbReference type="EMBL" id="KAG5405575.1"/>
    </source>
</evidence>
<gene>
    <name evidence="1" type="primary">A03p049410.1_BraROA</name>
    <name evidence="1" type="ORF">IGI04_011694</name>
</gene>
<dbReference type="EMBL" id="JADBGQ010000003">
    <property type="protein sequence ID" value="KAG5405575.1"/>
    <property type="molecule type" value="Genomic_DNA"/>
</dbReference>
<protein>
    <submittedName>
        <fullName evidence="1">Uncharacterized protein</fullName>
    </submittedName>
</protein>
<organism evidence="1 2">
    <name type="scientific">Brassica rapa subsp. trilocularis</name>
    <dbReference type="NCBI Taxonomy" id="1813537"/>
    <lineage>
        <taxon>Eukaryota</taxon>
        <taxon>Viridiplantae</taxon>
        <taxon>Streptophyta</taxon>
        <taxon>Embryophyta</taxon>
        <taxon>Tracheophyta</taxon>
        <taxon>Spermatophyta</taxon>
        <taxon>Magnoliopsida</taxon>
        <taxon>eudicotyledons</taxon>
        <taxon>Gunneridae</taxon>
        <taxon>Pentapetalae</taxon>
        <taxon>rosids</taxon>
        <taxon>malvids</taxon>
        <taxon>Brassicales</taxon>
        <taxon>Brassicaceae</taxon>
        <taxon>Brassiceae</taxon>
        <taxon>Brassica</taxon>
    </lineage>
</organism>
<accession>A0ABQ7N3U1</accession>
<dbReference type="Proteomes" id="UP000823674">
    <property type="component" value="Chromosome A03"/>
</dbReference>
<proteinExistence type="predicted"/>
<reference evidence="1 2" key="1">
    <citation type="submission" date="2021-03" db="EMBL/GenBank/DDBJ databases">
        <authorList>
            <person name="King G.J."/>
            <person name="Bancroft I."/>
            <person name="Baten A."/>
            <person name="Bloomfield J."/>
            <person name="Borpatragohain P."/>
            <person name="He Z."/>
            <person name="Irish N."/>
            <person name="Irwin J."/>
            <person name="Liu K."/>
            <person name="Mauleon R.P."/>
            <person name="Moore J."/>
            <person name="Morris R."/>
            <person name="Ostergaard L."/>
            <person name="Wang B."/>
            <person name="Wells R."/>
        </authorList>
    </citation>
    <scope>NUCLEOTIDE SEQUENCE [LARGE SCALE GENOMIC DNA]</scope>
    <source>
        <strain evidence="1">R-o-18</strain>
        <tissue evidence="1">Leaf</tissue>
    </source>
</reference>
<evidence type="ECO:0000313" key="2">
    <source>
        <dbReference type="Proteomes" id="UP000823674"/>
    </source>
</evidence>
<comment type="caution">
    <text evidence="1">The sequence shown here is derived from an EMBL/GenBank/DDBJ whole genome shotgun (WGS) entry which is preliminary data.</text>
</comment>
<keyword evidence="2" id="KW-1185">Reference proteome</keyword>